<protein>
    <submittedName>
        <fullName evidence="4">Chromatin remodelling complex Rsc7/Swp82 subunit-domain-containing protein</fullName>
    </submittedName>
</protein>
<evidence type="ECO:0000256" key="3">
    <source>
        <dbReference type="SAM" id="MobiDB-lite"/>
    </source>
</evidence>
<evidence type="ECO:0000256" key="2">
    <source>
        <dbReference type="ARBA" id="ARBA00023163"/>
    </source>
</evidence>
<evidence type="ECO:0000313" key="4">
    <source>
        <dbReference type="EMBL" id="KAG9241130.1"/>
    </source>
</evidence>
<dbReference type="OrthoDB" id="5598844at2759"/>
<gene>
    <name evidence="4" type="ORF">BJ878DRAFT_522353</name>
</gene>
<keyword evidence="1" id="KW-0805">Transcription regulation</keyword>
<dbReference type="AlphaFoldDB" id="A0A9P7YXN4"/>
<reference evidence="4" key="1">
    <citation type="journal article" date="2021" name="IMA Fungus">
        <title>Genomic characterization of three marine fungi, including Emericellopsis atlantica sp. nov. with signatures of a generalist lifestyle and marine biomass degradation.</title>
        <authorList>
            <person name="Hagestad O.C."/>
            <person name="Hou L."/>
            <person name="Andersen J.H."/>
            <person name="Hansen E.H."/>
            <person name="Altermark B."/>
            <person name="Li C."/>
            <person name="Kuhnert E."/>
            <person name="Cox R.J."/>
            <person name="Crous P.W."/>
            <person name="Spatafora J.W."/>
            <person name="Lail K."/>
            <person name="Amirebrahimi M."/>
            <person name="Lipzen A."/>
            <person name="Pangilinan J."/>
            <person name="Andreopoulos W."/>
            <person name="Hayes R.D."/>
            <person name="Ng V."/>
            <person name="Grigoriev I.V."/>
            <person name="Jackson S.A."/>
            <person name="Sutton T.D.S."/>
            <person name="Dobson A.D.W."/>
            <person name="Rama T."/>
        </authorList>
    </citation>
    <scope>NUCLEOTIDE SEQUENCE</scope>
    <source>
        <strain evidence="4">TRa3180A</strain>
    </source>
</reference>
<dbReference type="EMBL" id="MU254267">
    <property type="protein sequence ID" value="KAG9241130.1"/>
    <property type="molecule type" value="Genomic_DNA"/>
</dbReference>
<dbReference type="PANTHER" id="PTHR22597">
    <property type="entry name" value="POLYCOMB GROUP PROTEIN"/>
    <property type="match status" value="1"/>
</dbReference>
<feature type="compositionally biased region" description="Acidic residues" evidence="3">
    <location>
        <begin position="46"/>
        <end position="71"/>
    </location>
</feature>
<dbReference type="Pfam" id="PF08624">
    <property type="entry name" value="CRC_subunit"/>
    <property type="match status" value="1"/>
</dbReference>
<evidence type="ECO:0000313" key="5">
    <source>
        <dbReference type="Proteomes" id="UP000887226"/>
    </source>
</evidence>
<keyword evidence="2" id="KW-0804">Transcription</keyword>
<organism evidence="4 5">
    <name type="scientific">Calycina marina</name>
    <dbReference type="NCBI Taxonomy" id="1763456"/>
    <lineage>
        <taxon>Eukaryota</taxon>
        <taxon>Fungi</taxon>
        <taxon>Dikarya</taxon>
        <taxon>Ascomycota</taxon>
        <taxon>Pezizomycotina</taxon>
        <taxon>Leotiomycetes</taxon>
        <taxon>Helotiales</taxon>
        <taxon>Pezizellaceae</taxon>
        <taxon>Calycina</taxon>
    </lineage>
</organism>
<dbReference type="PANTHER" id="PTHR22597:SF3">
    <property type="entry name" value="CHROMATIN STRUCTURE-REMODELING COMPLEX SUBUNIT RSC7"/>
    <property type="match status" value="1"/>
</dbReference>
<evidence type="ECO:0000256" key="1">
    <source>
        <dbReference type="ARBA" id="ARBA00023015"/>
    </source>
</evidence>
<feature type="compositionally biased region" description="Low complexity" evidence="3">
    <location>
        <begin position="9"/>
        <end position="19"/>
    </location>
</feature>
<dbReference type="GO" id="GO:0031490">
    <property type="term" value="F:chromatin DNA binding"/>
    <property type="evidence" value="ECO:0007669"/>
    <property type="project" value="TreeGrafter"/>
</dbReference>
<accession>A0A9P7YXN4</accession>
<proteinExistence type="predicted"/>
<feature type="region of interest" description="Disordered" evidence="3">
    <location>
        <begin position="1"/>
        <end position="145"/>
    </location>
</feature>
<feature type="region of interest" description="Disordered" evidence="3">
    <location>
        <begin position="501"/>
        <end position="520"/>
    </location>
</feature>
<feature type="compositionally biased region" description="Basic residues" evidence="3">
    <location>
        <begin position="78"/>
        <end position="88"/>
    </location>
</feature>
<dbReference type="Proteomes" id="UP000887226">
    <property type="component" value="Unassembled WGS sequence"/>
</dbReference>
<feature type="compositionally biased region" description="Basic and acidic residues" evidence="3">
    <location>
        <begin position="504"/>
        <end position="520"/>
    </location>
</feature>
<comment type="caution">
    <text evidence="4">The sequence shown here is derived from an EMBL/GenBank/DDBJ whole genome shotgun (WGS) entry which is preliminary data.</text>
</comment>
<keyword evidence="5" id="KW-1185">Reference proteome</keyword>
<name>A0A9P7YXN4_9HELO</name>
<sequence length="520" mass="58122">MGRRPGRTAAKNANAALKNTPQALDDDEDQLLDVDSGAASPPQMGDENEGLEEDEEDDEEGQGFDIEGGDAADEKPIIRKKRLGRPPKNKPPGWDDGDGPTHSAAGTPRSRGRGRGGFRGGGRWNKNRGGPSHVTQQPVDKEGNMMDVVDDEVALPEDEEGEKKITKMGHLLGDREYRCRTFTILGRGERLYMLSTEPARCVGFRDSYLFFAKHKRLFKIIIDDEEKRDLIERQIIPHSYKGRAIGVCTARSVFREFGAQIVVGGKRITDEYEVKQAREQGHIEGELADPADNFKSKEDYNKNQYVAWHGASSVYHSGQPSVPVPGIRVPEGKKRRVAINDINWMYEHAQAASNFNSKLAARRRTNNKGVYDVHTNTMQYPRDMQPSHAKFIQINDYEVEDEIKKLRAEGIDATHDKIAGIMFPPVDPALSRNYLIIDTVMERPPSFHYDTPGPEGVGIDLSFNGLSSIPPDQMPDMTPECRASFDKAVKNELAWKAKFGTESTDGHRRDPRIDKGVITL</sequence>
<dbReference type="InterPro" id="IPR013933">
    <property type="entry name" value="CRC_Rsc7/Swp82"/>
</dbReference>
<dbReference type="GO" id="GO:0016586">
    <property type="term" value="C:RSC-type complex"/>
    <property type="evidence" value="ECO:0007669"/>
    <property type="project" value="TreeGrafter"/>
</dbReference>